<dbReference type="Pfam" id="PF13359">
    <property type="entry name" value="DDE_Tnp_4"/>
    <property type="match status" value="1"/>
</dbReference>
<proteinExistence type="predicted"/>
<dbReference type="EMBL" id="JBJUIK010000016">
    <property type="protein sequence ID" value="KAL3500502.1"/>
    <property type="molecule type" value="Genomic_DNA"/>
</dbReference>
<dbReference type="InterPro" id="IPR027806">
    <property type="entry name" value="HARBI1_dom"/>
</dbReference>
<comment type="caution">
    <text evidence="4">The sequence shown here is derived from an EMBL/GenBank/DDBJ whole genome shotgun (WGS) entry which is preliminary data.</text>
</comment>
<evidence type="ECO:0000313" key="5">
    <source>
        <dbReference type="Proteomes" id="UP001630127"/>
    </source>
</evidence>
<evidence type="ECO:0000256" key="2">
    <source>
        <dbReference type="ARBA" id="ARBA00022723"/>
    </source>
</evidence>
<evidence type="ECO:0000313" key="4">
    <source>
        <dbReference type="EMBL" id="KAL3500502.1"/>
    </source>
</evidence>
<dbReference type="Proteomes" id="UP001630127">
    <property type="component" value="Unassembled WGS sequence"/>
</dbReference>
<keyword evidence="2" id="KW-0479">Metal-binding</keyword>
<evidence type="ECO:0000259" key="3">
    <source>
        <dbReference type="Pfam" id="PF13359"/>
    </source>
</evidence>
<reference evidence="4 5" key="1">
    <citation type="submission" date="2024-11" db="EMBL/GenBank/DDBJ databases">
        <title>A near-complete genome assembly of Cinchona calisaya.</title>
        <authorList>
            <person name="Lian D.C."/>
            <person name="Zhao X.W."/>
            <person name="Wei L."/>
        </authorList>
    </citation>
    <scope>NUCLEOTIDE SEQUENCE [LARGE SCALE GENOMIC DNA]</scope>
    <source>
        <tissue evidence="4">Nenye</tissue>
    </source>
</reference>
<comment type="cofactor">
    <cofactor evidence="1">
        <name>a divalent metal cation</name>
        <dbReference type="ChEBI" id="CHEBI:60240"/>
    </cofactor>
</comment>
<dbReference type="AlphaFoldDB" id="A0ABD2XYP8"/>
<sequence>MRKTSSRAGEGKWVEDGGKGVVVAKEGWERLSAIRIEDIIEQIEKHESEALSKLQAQNVVEEEDEQDDPYSLNNAMLALKLMGGRDHAHREGCSSLHSKNELFNIQHSYLRNIIERYFGVCKKCFKLLKGSMPNFKMTMQIDIVIAYYALHNFKEMNCHMTKYLQKSKNEMNLEGENIIPLIPHIQPLKVPQAVVVQWKAVRNDVVNGMWDAYQARRP</sequence>
<protein>
    <recommendedName>
        <fullName evidence="3">DDE Tnp4 domain-containing protein</fullName>
    </recommendedName>
</protein>
<organism evidence="4 5">
    <name type="scientific">Cinchona calisaya</name>
    <dbReference type="NCBI Taxonomy" id="153742"/>
    <lineage>
        <taxon>Eukaryota</taxon>
        <taxon>Viridiplantae</taxon>
        <taxon>Streptophyta</taxon>
        <taxon>Embryophyta</taxon>
        <taxon>Tracheophyta</taxon>
        <taxon>Spermatophyta</taxon>
        <taxon>Magnoliopsida</taxon>
        <taxon>eudicotyledons</taxon>
        <taxon>Gunneridae</taxon>
        <taxon>Pentapetalae</taxon>
        <taxon>asterids</taxon>
        <taxon>lamiids</taxon>
        <taxon>Gentianales</taxon>
        <taxon>Rubiaceae</taxon>
        <taxon>Cinchonoideae</taxon>
        <taxon>Cinchoneae</taxon>
        <taxon>Cinchona</taxon>
    </lineage>
</organism>
<name>A0ABD2XYP8_9GENT</name>
<feature type="domain" description="DDE Tnp4" evidence="3">
    <location>
        <begin position="83"/>
        <end position="152"/>
    </location>
</feature>
<evidence type="ECO:0000256" key="1">
    <source>
        <dbReference type="ARBA" id="ARBA00001968"/>
    </source>
</evidence>
<keyword evidence="5" id="KW-1185">Reference proteome</keyword>
<accession>A0ABD2XYP8</accession>
<dbReference type="GO" id="GO:0046872">
    <property type="term" value="F:metal ion binding"/>
    <property type="evidence" value="ECO:0007669"/>
    <property type="project" value="UniProtKB-KW"/>
</dbReference>
<gene>
    <name evidence="4" type="ORF">ACH5RR_039595</name>
</gene>